<dbReference type="AlphaFoldDB" id="A0A4Q0YVS2"/>
<organism evidence="3 4">
    <name type="scientific">Veronia nyctiphanis</name>
    <dbReference type="NCBI Taxonomy" id="1278244"/>
    <lineage>
        <taxon>Bacteria</taxon>
        <taxon>Pseudomonadati</taxon>
        <taxon>Pseudomonadota</taxon>
        <taxon>Gammaproteobacteria</taxon>
        <taxon>Vibrionales</taxon>
        <taxon>Vibrionaceae</taxon>
        <taxon>Veronia</taxon>
    </lineage>
</organism>
<gene>
    <name evidence="3" type="ORF">CS022_04545</name>
</gene>
<dbReference type="EMBL" id="PEIB01000003">
    <property type="protein sequence ID" value="RXJ74324.1"/>
    <property type="molecule type" value="Genomic_DNA"/>
</dbReference>
<comment type="caution">
    <text evidence="3">The sequence shown here is derived from an EMBL/GenBank/DDBJ whole genome shotgun (WGS) entry which is preliminary data.</text>
</comment>
<keyword evidence="1" id="KW-0812">Transmembrane</keyword>
<dbReference type="Proteomes" id="UP000290287">
    <property type="component" value="Unassembled WGS sequence"/>
</dbReference>
<evidence type="ECO:0000259" key="2">
    <source>
        <dbReference type="Pfam" id="PF10881"/>
    </source>
</evidence>
<evidence type="ECO:0000313" key="3">
    <source>
        <dbReference type="EMBL" id="RXJ74324.1"/>
    </source>
</evidence>
<evidence type="ECO:0000256" key="1">
    <source>
        <dbReference type="SAM" id="Phobius"/>
    </source>
</evidence>
<feature type="transmembrane region" description="Helical" evidence="1">
    <location>
        <begin position="12"/>
        <end position="30"/>
    </location>
</feature>
<dbReference type="Pfam" id="PF10881">
    <property type="entry name" value="DUF2726"/>
    <property type="match status" value="1"/>
</dbReference>
<proteinExistence type="predicted"/>
<dbReference type="InterPro" id="IPR024402">
    <property type="entry name" value="DUF2726"/>
</dbReference>
<protein>
    <recommendedName>
        <fullName evidence="2">DUF2726 domain-containing protein</fullName>
    </recommendedName>
</protein>
<keyword evidence="1" id="KW-1133">Transmembrane helix</keyword>
<name>A0A4Q0YVS2_9GAMM</name>
<reference evidence="3 4" key="1">
    <citation type="submission" date="2017-10" db="EMBL/GenBank/DDBJ databases">
        <title>Nyctiphanis sp. nov., isolated from the stomach of the euphausiid Nyctiphanes simplex (Hansen, 1911) in the Gulf of California.</title>
        <authorList>
            <person name="Gomez-Gil B."/>
            <person name="Aguilar-Mendez M."/>
            <person name="Lopez-Cortes A."/>
            <person name="Gomez-Gutierrez J."/>
            <person name="Roque A."/>
            <person name="Lang E."/>
            <person name="Gonzalez-Castillo A."/>
        </authorList>
    </citation>
    <scope>NUCLEOTIDE SEQUENCE [LARGE SCALE GENOMIC DNA]</scope>
    <source>
        <strain evidence="3 4">CAIM 600</strain>
    </source>
</reference>
<keyword evidence="4" id="KW-1185">Reference proteome</keyword>
<feature type="domain" description="DUF2726" evidence="2">
    <location>
        <begin position="48"/>
        <end position="167"/>
    </location>
</feature>
<evidence type="ECO:0000313" key="4">
    <source>
        <dbReference type="Proteomes" id="UP000290287"/>
    </source>
</evidence>
<dbReference type="RefSeq" id="WP_129121288.1">
    <property type="nucleotide sequence ID" value="NZ_PEIB01000003.1"/>
</dbReference>
<sequence>MATSVIDLIPASVYYILGTGIAIVIAINFMKLSVDVRAKFSYQQRDGLFTSAERSFLQVLNKTLSDDYYVFGKVRIADVITPDKSVGRANWWKAFNKISMKHFDYVICRKLDLKVMAAVELDDSSHNTVKAKARDEFVNAACESAELKLLRFRVTRGYKYRDVAKVLTENGLSIADFSEASAPRSERETA</sequence>
<dbReference type="OrthoDB" id="5782056at2"/>
<accession>A0A4Q0YVS2</accession>
<keyword evidence="1" id="KW-0472">Membrane</keyword>